<evidence type="ECO:0000313" key="5">
    <source>
        <dbReference type="Proteomes" id="UP000321907"/>
    </source>
</evidence>
<keyword evidence="1" id="KW-0732">Signal</keyword>
<proteinExistence type="predicted"/>
<dbReference type="Pfam" id="PF13585">
    <property type="entry name" value="CHU_C"/>
    <property type="match status" value="1"/>
</dbReference>
<dbReference type="Pfam" id="PF13573">
    <property type="entry name" value="SprB"/>
    <property type="match status" value="1"/>
</dbReference>
<dbReference type="InterPro" id="IPR003961">
    <property type="entry name" value="FN3_dom"/>
</dbReference>
<dbReference type="InterPro" id="IPR035986">
    <property type="entry name" value="PKD_dom_sf"/>
</dbReference>
<dbReference type="InterPro" id="IPR036116">
    <property type="entry name" value="FN3_sf"/>
</dbReference>
<reference evidence="4 5" key="1">
    <citation type="submission" date="2019-08" db="EMBL/GenBank/DDBJ databases">
        <title>Lewinella sp. strain SSH13 Genome sequencing and assembly.</title>
        <authorList>
            <person name="Kim I."/>
        </authorList>
    </citation>
    <scope>NUCLEOTIDE SEQUENCE [LARGE SCALE GENOMIC DNA]</scope>
    <source>
        <strain evidence="4 5">SSH13</strain>
    </source>
</reference>
<name>A0A5C7FU80_9BACT</name>
<dbReference type="Gene3D" id="2.60.40.10">
    <property type="entry name" value="Immunoglobulins"/>
    <property type="match status" value="5"/>
</dbReference>
<gene>
    <name evidence="4" type="ORF">FUA23_00630</name>
</gene>
<evidence type="ECO:0000259" key="3">
    <source>
        <dbReference type="PROSITE" id="PS50853"/>
    </source>
</evidence>
<feature type="signal peptide" evidence="1">
    <location>
        <begin position="1"/>
        <end position="36"/>
    </location>
</feature>
<dbReference type="Pfam" id="PF18911">
    <property type="entry name" value="PKD_4"/>
    <property type="match status" value="1"/>
</dbReference>
<dbReference type="EMBL" id="VOXD01000001">
    <property type="protein sequence ID" value="TXF91724.1"/>
    <property type="molecule type" value="Genomic_DNA"/>
</dbReference>
<dbReference type="InterPro" id="IPR025667">
    <property type="entry name" value="SprB_repeat"/>
</dbReference>
<evidence type="ECO:0000313" key="4">
    <source>
        <dbReference type="EMBL" id="TXF91724.1"/>
    </source>
</evidence>
<dbReference type="InterPro" id="IPR000601">
    <property type="entry name" value="PKD_dom"/>
</dbReference>
<sequence length="2592" mass="271471">MLILLCFYTVLLLMSFLYKVLTFLLILTSCSNLAHAQCTDANTGSMTYDGFDFADRPSTYYAEGDSVELCFSLDNQFQTPDAEWVHAVLIASVGPGFKFGSVVPSGPPPTACRPAGNWAFYDTWSRCMTNCPTTSTFYNGYAFDSSEGTGESCGDPGVLDGDPGNNYGDGPGNCGLVFCWKVEVVDAGGVPAADAYSVQVRVLADGVSGGYSGGQGGFCRSPCTDLPDICFPEIGEVDTRVLNEPCPGENFNLEAFFPGGGNFNGLDVIWQDAVSGSVVAMGQFASLPEGNYTVSVSRPGCASQAVDVVLDLTIPVLEYMGPPDGEFFCHGEPIDMSITVTNATVNSIIWTLDGTPVSNGNSYSIAEATAADGGEYSINVNYGDGCDTAFVLDLFVGDNVLLDITPYDTAYCEFDIITFTAAQTNGMPIPNDWTMTWDGGVGSGPTYTFSAFGNGPQIAVLEVIDGDGCVFQFDHPYTVNALPEVSIDPVEQSICSGQTATVVATPISGTPPFSYVWGPENIVTGDTYTVEPPYTLQMVDFDVSITDANGCINYSELGSVFLSAPPVRPSLSCIPVCVSEIRFNWTQSGASFFQLYARINFGPEMLIEDNYTDLEYLFTGLNPGDMVELRVVPFAGDAVNNCEGPDRSRSCDTPLFSTPGFVVDFPDPVCTEDGGSSIELGISAGEEGTFVMNSVSLGLTDSLADADGSTTILIPGLPAGTNSQVHTVDIAYEGVGGRCPSDTTIQITAVRAPEAEFSLDAISVCGNSADFTATLTTPATVTDVYDLQLENPAVGSVASGGLGTWDITIDSVGTHTLVLTTQNALDAACVDTFRAQVTLVAPLPAPVIQCGSVGLDFVTFIWNDTGHDSYTVNEIDIPAGGVVTRNGNSVSVTNLSVDDVVMISVTGVSAGCPDVVSEIASCVAESCPDITLSIDDPGTFCESVDQDIDFTVTAQGSDGSGILSWQIDGAPFSGTFNPSVLGAGSYTIDALLDEGCDFRASIQLVINPVPSSAFDLPDGPICINTEVLGAVAGAAQAGFTYEFSAPGAVTSPGADDASMNFSWTTPGRKYVSLTVTSDEGCIGETFTDSIDVATPLITPVVQCDTVDMEFVVFSWPNQMDADSFAISIDGGPVFFQDSTTLYVGGLGVGQTVGISVQAIGEGPCALPAAGTGSCTTVSCPSLTITPPADTTFCSMDGPLQYPLTAIITGDNGAGMVTFSGGPGVIQVGNDYFFDIDSAGVGEHLITVDFEEGMCMGSETFTYTVTQTPTSDFTVNGSTSGVIDVCVGESFSVEYTGNMTAQDSATFCWTYTPDDQLPTPIDTFGFESHNCMYQMAGTYRICLEVKLDSCTSEMTCFDIVCSAPPEAPVVDCSPVDLNSILFTWNAVANASGYLLTFDDGSTTTTTDLEYTATGLQPGESFGLEVVAISSNQCGDSPSSGRMECSSEPCPSLTADLSSVPEQICILDGDETIALTDIVVTGGLGTGNFTFNGAGVVNDTFYAATVPYNEAGTTYTISMMYGEAGPCPLDTTFDITVFRRPMAFFTDPGAQCLGDTTLVRVGSTNFVANNDVRTNFADGTIIPDGDPDDTEYLIVFPTAGTRTITATVISNISGCPSEEVTLDIEVIAPLPAPALVCGTATLETVEVTWADIPGATGYVVTTSNEQSETLPAGSTSYTAVNLLPSTDVTFTVNALGDAPCGDGPVQTLICRTMDCPGGVVQSDTPAGSQCLDGTESAILLEASLTSGDPFNGTVAWSGTGVVDNGDGTFSFDPTGLAAGDYTATVNYDGPANCDSEASVVLTLFDVPVIGFNAMPAQLCEGEEFNIFFTGTAETGDEFVWDFDGAVVNDLNDESYLVRWDTPGLHMVSLTVNGNCSASADFEIDITPTLEAPLVNCTRQDLDGVLFTWADVPAASEGYRVSVNGGPYGSVQDSTSFYVGDLDFGENVTINVISVRSGTNCDQSAPSTAVDCAARECPDVTFAPAASQTVFCDDETEPVILSANLAGDDGTGDLEWTGNGVVNNNGEFSFDPVMAGVGTHTLTVTYVQEALCSYSETMEMTVNATPAVAITQGANITCTGTMVTFSLDGTRDPETEYSFEFGNATVSDLGNENYEVSYSAGGTYTVTLTAERNGCMNTATTTIAVEEEVSAGTPVSGALDICAGTSELIDLSSRVVNATEGGTWSTTSGGVPNGNLNATTGSLNPGGLAAGSYTFAYTVDGGSCPEDVAEVTVNLLAAPIADAGPGQRLTCNMGMVSLDGSNSESGDGYTYLWTSEDPNVIITDADQQMIDVGQPGVYQLRVTNAIGCSAVSEVTVTAETEAPVMELEVSNITCFASDNGAISVTNVSGGRPPYTYRLNGEDRGQSTLFANLEPGSHDVQITDANGCFSNVILDLTQPDELTVRLQFPGDSTSTTAGTEIFITASVNGGNSLDTLIWQPDSVTVGDGQNGIRFIANETQMISVTVVDELGCTATDQMMLLVRRDRPVYFPTAFSPNGDNINDIFFIGGDLDQIDYISNFLIFDRWGEAVYTGPQNRTDGMGGTVGEGFLPNDPAFGWDGTLNGKTMNPQVLVYTATVHFSDGEVIVYKGDFVLMR</sequence>
<dbReference type="Proteomes" id="UP000321907">
    <property type="component" value="Unassembled WGS sequence"/>
</dbReference>
<dbReference type="SMART" id="SM00060">
    <property type="entry name" value="FN3"/>
    <property type="match status" value="4"/>
</dbReference>
<evidence type="ECO:0000256" key="1">
    <source>
        <dbReference type="SAM" id="SignalP"/>
    </source>
</evidence>
<feature type="chain" id="PRO_5022912346" evidence="1">
    <location>
        <begin position="37"/>
        <end position="2592"/>
    </location>
</feature>
<dbReference type="InterPro" id="IPR022409">
    <property type="entry name" value="PKD/Chitinase_dom"/>
</dbReference>
<dbReference type="InterPro" id="IPR013783">
    <property type="entry name" value="Ig-like_fold"/>
</dbReference>
<dbReference type="PROSITE" id="PS50093">
    <property type="entry name" value="PKD"/>
    <property type="match status" value="1"/>
</dbReference>
<comment type="caution">
    <text evidence="4">The sequence shown here is derived from an EMBL/GenBank/DDBJ whole genome shotgun (WGS) entry which is preliminary data.</text>
</comment>
<feature type="domain" description="Fibronectin type-III" evidence="3">
    <location>
        <begin position="1363"/>
        <end position="1448"/>
    </location>
</feature>
<dbReference type="SUPFAM" id="SSF49265">
    <property type="entry name" value="Fibronectin type III"/>
    <property type="match status" value="2"/>
</dbReference>
<protein>
    <submittedName>
        <fullName evidence="4">Uncharacterized protein</fullName>
    </submittedName>
</protein>
<dbReference type="SMART" id="SM00089">
    <property type="entry name" value="PKD"/>
    <property type="match status" value="1"/>
</dbReference>
<dbReference type="CDD" id="cd00146">
    <property type="entry name" value="PKD"/>
    <property type="match status" value="1"/>
</dbReference>
<feature type="domain" description="PKD" evidence="2">
    <location>
        <begin position="2063"/>
        <end position="2149"/>
    </location>
</feature>
<keyword evidence="5" id="KW-1185">Reference proteome</keyword>
<dbReference type="PROSITE" id="PS50853">
    <property type="entry name" value="FN3"/>
    <property type="match status" value="1"/>
</dbReference>
<organism evidence="4 5">
    <name type="scientific">Neolewinella aurantiaca</name>
    <dbReference type="NCBI Taxonomy" id="2602767"/>
    <lineage>
        <taxon>Bacteria</taxon>
        <taxon>Pseudomonadati</taxon>
        <taxon>Bacteroidota</taxon>
        <taxon>Saprospiria</taxon>
        <taxon>Saprospirales</taxon>
        <taxon>Lewinellaceae</taxon>
        <taxon>Neolewinella</taxon>
    </lineage>
</organism>
<accession>A0A5C7FU80</accession>
<dbReference type="OrthoDB" id="9765926at2"/>
<evidence type="ECO:0000259" key="2">
    <source>
        <dbReference type="PROSITE" id="PS50093"/>
    </source>
</evidence>
<dbReference type="SUPFAM" id="SSF49299">
    <property type="entry name" value="PKD domain"/>
    <property type="match status" value="3"/>
</dbReference>